<dbReference type="SUPFAM" id="SSF56731">
    <property type="entry name" value="DNA primase core"/>
    <property type="match status" value="1"/>
</dbReference>
<evidence type="ECO:0000256" key="1">
    <source>
        <dbReference type="SAM" id="MobiDB-lite"/>
    </source>
</evidence>
<feature type="non-terminal residue" evidence="3">
    <location>
        <position position="1"/>
    </location>
</feature>
<dbReference type="CDD" id="cd03364">
    <property type="entry name" value="TOPRIM_DnaG_primases"/>
    <property type="match status" value="1"/>
</dbReference>
<dbReference type="Gene3D" id="3.40.1360.10">
    <property type="match status" value="1"/>
</dbReference>
<organism evidence="3">
    <name type="scientific">hydrothermal vent metagenome</name>
    <dbReference type="NCBI Taxonomy" id="652676"/>
    <lineage>
        <taxon>unclassified sequences</taxon>
        <taxon>metagenomes</taxon>
        <taxon>ecological metagenomes</taxon>
    </lineage>
</organism>
<accession>A0A3B0X5N1</accession>
<gene>
    <name evidence="3" type="ORF">MNBD_GAMMA08-433</name>
</gene>
<dbReference type="PANTHER" id="PTHR30313">
    <property type="entry name" value="DNA PRIMASE"/>
    <property type="match status" value="1"/>
</dbReference>
<dbReference type="EMBL" id="UOFH01000096">
    <property type="protein sequence ID" value="VAW59693.1"/>
    <property type="molecule type" value="Genomic_DNA"/>
</dbReference>
<dbReference type="GO" id="GO:0006269">
    <property type="term" value="P:DNA replication, synthesis of primer"/>
    <property type="evidence" value="ECO:0007669"/>
    <property type="project" value="TreeGrafter"/>
</dbReference>
<evidence type="ECO:0000313" key="3">
    <source>
        <dbReference type="EMBL" id="VAW59693.1"/>
    </source>
</evidence>
<dbReference type="PANTHER" id="PTHR30313:SF2">
    <property type="entry name" value="DNA PRIMASE"/>
    <property type="match status" value="1"/>
</dbReference>
<feature type="domain" description="Toprim" evidence="2">
    <location>
        <begin position="1"/>
        <end position="82"/>
    </location>
</feature>
<reference evidence="3" key="1">
    <citation type="submission" date="2018-06" db="EMBL/GenBank/DDBJ databases">
        <authorList>
            <person name="Zhirakovskaya E."/>
        </authorList>
    </citation>
    <scope>NUCLEOTIDE SEQUENCE</scope>
</reference>
<feature type="compositionally biased region" description="Basic and acidic residues" evidence="1">
    <location>
        <begin position="702"/>
        <end position="720"/>
    </location>
</feature>
<dbReference type="GO" id="GO:0005737">
    <property type="term" value="C:cytoplasm"/>
    <property type="evidence" value="ECO:0007669"/>
    <property type="project" value="TreeGrafter"/>
</dbReference>
<dbReference type="InterPro" id="IPR006171">
    <property type="entry name" value="TOPRIM_dom"/>
</dbReference>
<dbReference type="InterPro" id="IPR034151">
    <property type="entry name" value="TOPRIM_DnaG_bac"/>
</dbReference>
<dbReference type="InterPro" id="IPR050219">
    <property type="entry name" value="DnaG_primase"/>
</dbReference>
<dbReference type="Pfam" id="PF13155">
    <property type="entry name" value="Toprim_2"/>
    <property type="match status" value="1"/>
</dbReference>
<proteinExistence type="predicted"/>
<feature type="region of interest" description="Disordered" evidence="1">
    <location>
        <begin position="668"/>
        <end position="720"/>
    </location>
</feature>
<sequence length="737" mass="82532">LILCEALLDAMTFWVNSFKNVTSSYGTGGFTAEHLKQIKAHKITKVLIAYDRDKAGNEAALKLAEKLKAENIHCYRINFPKNMDANSYALQVQPADKSLRLVIEKAEPMLDAPVLETTQSLSAEQSIPVSVAKKNAKTETPPEQKTPLIITETDIRLSCGNRHYRVRGLKNNTRLDQLKINLLTKINTNNNEIHYVDHLDLYQAKARKHYIQSVSDELGIESGILKRDLGQLLLALEDYQEQQLNGQVKLDKDTQTELTSDQKKAALDLLTDKDLINRITTDINAIGVVGEDSNALVAYLACVSRKLDNPLAIMIQSTSAAGKSALMDSVLSLMPDNQQHKFAAMTGQSLYYMGELDLKHNILAIAEEEGAHSASYALKLLQSEGEVSIASTGKNETTGDLETKTYQVEGPVMLMMTTTAIDVDEELMNRCLVLSVNESRQQTEAIHALQRKKRTLDGLQQKVKKQTVVEQHHHAQGLLKPLAVINPYAEQLTFLSDKTRTRRDHEKYLTLIDSIALLHQYQRETRHLVEGKSITDYIEVSLEDIEIANRLAHDVLGRSLDELPPQTRKLLNLISDMVTDNCKAETIEQSDYRFSRKQIRDTTGWGNTQLKIHCRRLEDMEYLLVHTGSRGHSIQYELLYTMDEAQDKTLAGLIDVKGLSALSDQKLSYDEEKSGAGRGKSASSRGQVGPKSALSRGNKKPAKPDLTEVNDKKTEKCSEMHFKEEKKLFSSYGSIEG</sequence>
<protein>
    <submittedName>
        <fullName evidence="3">DNA primase, phage associated</fullName>
    </submittedName>
</protein>
<evidence type="ECO:0000259" key="2">
    <source>
        <dbReference type="PROSITE" id="PS50880"/>
    </source>
</evidence>
<name>A0A3B0X5N1_9ZZZZ</name>
<dbReference type="PROSITE" id="PS50880">
    <property type="entry name" value="TOPRIM"/>
    <property type="match status" value="1"/>
</dbReference>
<dbReference type="AlphaFoldDB" id="A0A3B0X5N1"/>